<keyword evidence="2" id="KW-0732">Signal</keyword>
<name>A0ABD1RV60_9LAMI</name>
<protein>
    <submittedName>
        <fullName evidence="4">Integrase catalytic domain-containing protein</fullName>
    </submittedName>
</protein>
<proteinExistence type="predicted"/>
<accession>A0ABD1RV60</accession>
<gene>
    <name evidence="4" type="ORF">Adt_27689</name>
</gene>
<dbReference type="EMBL" id="JBFOLK010000008">
    <property type="protein sequence ID" value="KAL2492061.1"/>
    <property type="molecule type" value="Genomic_DNA"/>
</dbReference>
<dbReference type="InterPro" id="IPR057670">
    <property type="entry name" value="SH3_retrovirus"/>
</dbReference>
<reference evidence="5" key="1">
    <citation type="submission" date="2024-07" db="EMBL/GenBank/DDBJ databases">
        <title>Two chromosome-level genome assemblies of Korean endemic species Abeliophyllum distichum and Forsythia ovata (Oleaceae).</title>
        <authorList>
            <person name="Jang H."/>
        </authorList>
    </citation>
    <scope>NUCLEOTIDE SEQUENCE [LARGE SCALE GENOMIC DNA]</scope>
</reference>
<dbReference type="Proteomes" id="UP001604336">
    <property type="component" value="Unassembled WGS sequence"/>
</dbReference>
<keyword evidence="5" id="KW-1185">Reference proteome</keyword>
<evidence type="ECO:0000259" key="3">
    <source>
        <dbReference type="Pfam" id="PF25597"/>
    </source>
</evidence>
<feature type="domain" description="Retroviral polymerase SH3-like" evidence="3">
    <location>
        <begin position="22"/>
        <end position="77"/>
    </location>
</feature>
<feature type="region of interest" description="Disordered" evidence="1">
    <location>
        <begin position="119"/>
        <end position="139"/>
    </location>
</feature>
<comment type="caution">
    <text evidence="4">The sequence shown here is derived from an EMBL/GenBank/DDBJ whole genome shotgun (WGS) entry which is preliminary data.</text>
</comment>
<dbReference type="AlphaFoldDB" id="A0ABD1RV60"/>
<feature type="chain" id="PRO_5044829067" evidence="2">
    <location>
        <begin position="25"/>
        <end position="139"/>
    </location>
</feature>
<evidence type="ECO:0000313" key="4">
    <source>
        <dbReference type="EMBL" id="KAL2492061.1"/>
    </source>
</evidence>
<organism evidence="4 5">
    <name type="scientific">Abeliophyllum distichum</name>
    <dbReference type="NCBI Taxonomy" id="126358"/>
    <lineage>
        <taxon>Eukaryota</taxon>
        <taxon>Viridiplantae</taxon>
        <taxon>Streptophyta</taxon>
        <taxon>Embryophyta</taxon>
        <taxon>Tracheophyta</taxon>
        <taxon>Spermatophyta</taxon>
        <taxon>Magnoliopsida</taxon>
        <taxon>eudicotyledons</taxon>
        <taxon>Gunneridae</taxon>
        <taxon>Pentapetalae</taxon>
        <taxon>asterids</taxon>
        <taxon>lamiids</taxon>
        <taxon>Lamiales</taxon>
        <taxon>Oleaceae</taxon>
        <taxon>Forsythieae</taxon>
        <taxon>Abeliophyllum</taxon>
    </lineage>
</organism>
<sequence>MKLLSKCGMVCLLITLPRTIGCIAYSHQNEDKLEPRAQKCVFLGYSQGVKWYRLWARGQGGVEVIIRRDVVFNESDMPCLDSKTVEVISEKTKDFFLTLVDKDLNKPEPHTIVDVESQNHQTWTDFERTDEPQIDPQID</sequence>
<evidence type="ECO:0000256" key="1">
    <source>
        <dbReference type="SAM" id="MobiDB-lite"/>
    </source>
</evidence>
<feature type="signal peptide" evidence="2">
    <location>
        <begin position="1"/>
        <end position="24"/>
    </location>
</feature>
<dbReference type="Pfam" id="PF25597">
    <property type="entry name" value="SH3_retrovirus"/>
    <property type="match status" value="1"/>
</dbReference>
<evidence type="ECO:0000256" key="2">
    <source>
        <dbReference type="SAM" id="SignalP"/>
    </source>
</evidence>
<evidence type="ECO:0000313" key="5">
    <source>
        <dbReference type="Proteomes" id="UP001604336"/>
    </source>
</evidence>